<organism evidence="1 2">
    <name type="scientific">Actinomadura napierensis</name>
    <dbReference type="NCBI Taxonomy" id="267854"/>
    <lineage>
        <taxon>Bacteria</taxon>
        <taxon>Bacillati</taxon>
        <taxon>Actinomycetota</taxon>
        <taxon>Actinomycetes</taxon>
        <taxon>Streptosporangiales</taxon>
        <taxon>Thermomonosporaceae</taxon>
        <taxon>Actinomadura</taxon>
    </lineage>
</organism>
<gene>
    <name evidence="1" type="ORF">GCM10009727_15790</name>
</gene>
<dbReference type="Proteomes" id="UP001501020">
    <property type="component" value="Unassembled WGS sequence"/>
</dbReference>
<sequence>MTPDDAARLRVLFTPPEDQDICPVQKERFGSAAHRGEIRSVAVMTVQTEVTTGAGLLLGLLQPDSGTVTTLGTAPEQAVRAGRTVSAAYGFRVSEESAG</sequence>
<evidence type="ECO:0000313" key="2">
    <source>
        <dbReference type="Proteomes" id="UP001501020"/>
    </source>
</evidence>
<accession>A0ABP5K355</accession>
<proteinExistence type="predicted"/>
<dbReference type="EMBL" id="BAAAMR010000009">
    <property type="protein sequence ID" value="GAA2126544.1"/>
    <property type="molecule type" value="Genomic_DNA"/>
</dbReference>
<keyword evidence="2" id="KW-1185">Reference proteome</keyword>
<reference evidence="2" key="1">
    <citation type="journal article" date="2019" name="Int. J. Syst. Evol. Microbiol.">
        <title>The Global Catalogue of Microorganisms (GCM) 10K type strain sequencing project: providing services to taxonomists for standard genome sequencing and annotation.</title>
        <authorList>
            <consortium name="The Broad Institute Genomics Platform"/>
            <consortium name="The Broad Institute Genome Sequencing Center for Infectious Disease"/>
            <person name="Wu L."/>
            <person name="Ma J."/>
        </authorList>
    </citation>
    <scope>NUCLEOTIDE SEQUENCE [LARGE SCALE GENOMIC DNA]</scope>
    <source>
        <strain evidence="2">JCM 13850</strain>
    </source>
</reference>
<evidence type="ECO:0000313" key="1">
    <source>
        <dbReference type="EMBL" id="GAA2126544.1"/>
    </source>
</evidence>
<protein>
    <submittedName>
        <fullName evidence="1">Uncharacterized protein</fullName>
    </submittedName>
</protein>
<comment type="caution">
    <text evidence="1">The sequence shown here is derived from an EMBL/GenBank/DDBJ whole genome shotgun (WGS) entry which is preliminary data.</text>
</comment>
<name>A0ABP5K355_9ACTN</name>